<name>A0A261SIG9_9BORD</name>
<gene>
    <name evidence="2" type="ORF">CAL29_01835</name>
</gene>
<feature type="transmembrane region" description="Helical" evidence="1">
    <location>
        <begin position="351"/>
        <end position="372"/>
    </location>
</feature>
<keyword evidence="1" id="KW-0472">Membrane</keyword>
<evidence type="ECO:0000256" key="1">
    <source>
        <dbReference type="SAM" id="Phobius"/>
    </source>
</evidence>
<keyword evidence="3" id="KW-1185">Reference proteome</keyword>
<feature type="transmembrane region" description="Helical" evidence="1">
    <location>
        <begin position="378"/>
        <end position="401"/>
    </location>
</feature>
<dbReference type="OrthoDB" id="8665495at2"/>
<protein>
    <submittedName>
        <fullName evidence="2">Uncharacterized protein</fullName>
    </submittedName>
</protein>
<feature type="transmembrane region" description="Helical" evidence="1">
    <location>
        <begin position="114"/>
        <end position="134"/>
    </location>
</feature>
<reference evidence="3" key="1">
    <citation type="submission" date="2017-05" db="EMBL/GenBank/DDBJ databases">
        <title>Complete and WGS of Bordetella genogroups.</title>
        <authorList>
            <person name="Spilker T."/>
            <person name="Lipuma J."/>
        </authorList>
    </citation>
    <scope>NUCLEOTIDE SEQUENCE [LARGE SCALE GENOMIC DNA]</scope>
    <source>
        <strain evidence="3">AU16122</strain>
    </source>
</reference>
<evidence type="ECO:0000313" key="2">
    <source>
        <dbReference type="EMBL" id="OZI37194.1"/>
    </source>
</evidence>
<accession>A0A261SIG9</accession>
<dbReference type="Proteomes" id="UP000216020">
    <property type="component" value="Unassembled WGS sequence"/>
</dbReference>
<comment type="caution">
    <text evidence="2">The sequence shown here is derived from an EMBL/GenBank/DDBJ whole genome shotgun (WGS) entry which is preliminary data.</text>
</comment>
<sequence>MRVFKEFGGTVSAFRVGVPRQDGVGAVKVGDAWLEVNLDGYMHGREVDGGMLVDQSNIEQSIRTLETVAGAGCDAIAGAYVSGDGAAELEWLLSARGNLIPLSRHDLRKKGLKMLARAMPWLLLCLLTFTWSIANIMDGFRYTILLVVVAIPLMVFLLPAVMGLGLIGASWLSRSKRMAERALQRHLDEPVGRKFPNGFFGNPVDRHDALVVDRRRQEDTSAEPHLYCVRGRACGVTMQRTHVGTAKNRIDLKCFEFSLEGEKHTLFASRTWGGGNVFLAEGDRVEVVVAAYEQRQPGSPRLVWAMRNLEDGRVYASHRVMAPLANPCTRPLVGPFRMTQVTRRARQRFRVFFMATWLLAWILINGISTGIGGKIDELALIVSTFAPPLIWAIGIELPILLSDIKWRAGRPSKRQRLTERVYALLGIGSALAPPPTVIEV</sequence>
<dbReference type="AlphaFoldDB" id="A0A261SIG9"/>
<keyword evidence="1" id="KW-1133">Transmembrane helix</keyword>
<feature type="transmembrane region" description="Helical" evidence="1">
    <location>
        <begin position="421"/>
        <end position="438"/>
    </location>
</feature>
<keyword evidence="1" id="KW-0812">Transmembrane</keyword>
<organism evidence="2 3">
    <name type="scientific">Bordetella genomosp. 10</name>
    <dbReference type="NCBI Taxonomy" id="1416804"/>
    <lineage>
        <taxon>Bacteria</taxon>
        <taxon>Pseudomonadati</taxon>
        <taxon>Pseudomonadota</taxon>
        <taxon>Betaproteobacteria</taxon>
        <taxon>Burkholderiales</taxon>
        <taxon>Alcaligenaceae</taxon>
        <taxon>Bordetella</taxon>
    </lineage>
</organism>
<proteinExistence type="predicted"/>
<evidence type="ECO:0000313" key="3">
    <source>
        <dbReference type="Proteomes" id="UP000216020"/>
    </source>
</evidence>
<dbReference type="EMBL" id="NEVM01000001">
    <property type="protein sequence ID" value="OZI37194.1"/>
    <property type="molecule type" value="Genomic_DNA"/>
</dbReference>
<dbReference type="RefSeq" id="WP_094851301.1">
    <property type="nucleotide sequence ID" value="NZ_NEVM01000001.1"/>
</dbReference>
<feature type="transmembrane region" description="Helical" evidence="1">
    <location>
        <begin position="140"/>
        <end position="172"/>
    </location>
</feature>